<protein>
    <submittedName>
        <fullName evidence="3">Uncharacterized protein</fullName>
    </submittedName>
</protein>
<reference evidence="3 4" key="1">
    <citation type="submission" date="2019-06" db="EMBL/GenBank/DDBJ databases">
        <authorList>
            <person name="Rodrigo-Torres L."/>
            <person name="Arahal R. D."/>
            <person name="Lucena T."/>
        </authorList>
    </citation>
    <scope>NUCLEOTIDE SEQUENCE [LARGE SCALE GENOMIC DNA]</scope>
    <source>
        <strain evidence="3 4">SW08-7</strain>
    </source>
</reference>
<evidence type="ECO:0000313" key="3">
    <source>
        <dbReference type="EMBL" id="VUF15453.1"/>
    </source>
</evidence>
<dbReference type="EMBL" id="BPQI01000182">
    <property type="protein sequence ID" value="GJD59032.1"/>
    <property type="molecule type" value="Genomic_DNA"/>
</dbReference>
<evidence type="ECO:0000313" key="5">
    <source>
        <dbReference type="Proteomes" id="UP001055303"/>
    </source>
</evidence>
<dbReference type="AlphaFoldDB" id="A0A564G4L5"/>
<name>A0A564G4L5_9HYPH</name>
<dbReference type="Proteomes" id="UP000401717">
    <property type="component" value="Unassembled WGS sequence"/>
</dbReference>
<proteinExistence type="predicted"/>
<dbReference type="EMBL" id="CABFVH010000055">
    <property type="protein sequence ID" value="VUF15453.1"/>
    <property type="molecule type" value="Genomic_DNA"/>
</dbReference>
<evidence type="ECO:0000313" key="2">
    <source>
        <dbReference type="EMBL" id="GJD59032.1"/>
    </source>
</evidence>
<dbReference type="Proteomes" id="UP001055303">
    <property type="component" value="Unassembled WGS sequence"/>
</dbReference>
<sequence>MQSLARILAAVLRAMRGGWSYLSDAFEEAVSSVTRKLPWLRDHARAAGCALDRGVSATADAAAITAEVALKAPGAVARELGSVIGSMLPSPQVTGRALAEGAVATDAEIQRMMEEAGVGDAIPHRPHVGAGHFLQQAVEAYRDGGEVALAPHIRWISEPAAEWIRALSHSQIEAALAMAPGALKRHTMPEKASDLSPLLPRLLPVGPAPKVDPLLVTEEMKADIIARAKRSMRGEREAVAEMMKRGPAATPARPEPSFDATPDEAPVYRRGYRPRGAY</sequence>
<reference evidence="2" key="2">
    <citation type="journal article" date="2021" name="Front. Microbiol.">
        <title>Comprehensive Comparative Genomics and Phenotyping of Methylobacterium Species.</title>
        <authorList>
            <person name="Alessa O."/>
            <person name="Ogura Y."/>
            <person name="Fujitani Y."/>
            <person name="Takami H."/>
            <person name="Hayashi T."/>
            <person name="Sahin N."/>
            <person name="Tani A."/>
        </authorList>
    </citation>
    <scope>NUCLEOTIDE SEQUENCE</scope>
    <source>
        <strain evidence="2">DSM 22415</strain>
    </source>
</reference>
<dbReference type="RefSeq" id="WP_144768066.1">
    <property type="nucleotide sequence ID" value="NZ_BPQI01000182.1"/>
</dbReference>
<dbReference type="OrthoDB" id="9973736at2"/>
<accession>A0A564G4L5</accession>
<evidence type="ECO:0000313" key="4">
    <source>
        <dbReference type="Proteomes" id="UP000401717"/>
    </source>
</evidence>
<gene>
    <name evidence="2" type="ORF">IFDJLNFL_4958</name>
    <name evidence="3" type="ORF">MTDSW087_05193</name>
</gene>
<reference evidence="2" key="3">
    <citation type="submission" date="2021-08" db="EMBL/GenBank/DDBJ databases">
        <authorList>
            <person name="Tani A."/>
            <person name="Ola A."/>
            <person name="Ogura Y."/>
            <person name="Katsura K."/>
            <person name="Hayashi T."/>
        </authorList>
    </citation>
    <scope>NUCLEOTIDE SEQUENCE</scope>
    <source>
        <strain evidence="2">DSM 22415</strain>
    </source>
</reference>
<evidence type="ECO:0000256" key="1">
    <source>
        <dbReference type="SAM" id="MobiDB-lite"/>
    </source>
</evidence>
<organism evidence="3 4">
    <name type="scientific">Methylobacterium dankookense</name>
    <dbReference type="NCBI Taxonomy" id="560405"/>
    <lineage>
        <taxon>Bacteria</taxon>
        <taxon>Pseudomonadati</taxon>
        <taxon>Pseudomonadota</taxon>
        <taxon>Alphaproteobacteria</taxon>
        <taxon>Hyphomicrobiales</taxon>
        <taxon>Methylobacteriaceae</taxon>
        <taxon>Methylobacterium</taxon>
    </lineage>
</organism>
<keyword evidence="5" id="KW-1185">Reference proteome</keyword>
<feature type="region of interest" description="Disordered" evidence="1">
    <location>
        <begin position="242"/>
        <end position="278"/>
    </location>
</feature>